<feature type="region of interest" description="Disordered" evidence="1">
    <location>
        <begin position="300"/>
        <end position="434"/>
    </location>
</feature>
<organism evidence="4 5">
    <name type="scientific">Dermabacter vaginalis</name>
    <dbReference type="NCBI Taxonomy" id="1630135"/>
    <lineage>
        <taxon>Bacteria</taxon>
        <taxon>Bacillati</taxon>
        <taxon>Actinomycetota</taxon>
        <taxon>Actinomycetes</taxon>
        <taxon>Micrococcales</taxon>
        <taxon>Dermabacteraceae</taxon>
        <taxon>Dermabacter</taxon>
    </lineage>
</organism>
<gene>
    <name evidence="4" type="ORF">FOB48_02500</name>
</gene>
<feature type="compositionally biased region" description="Basic and acidic residues" evidence="1">
    <location>
        <begin position="345"/>
        <end position="364"/>
    </location>
</feature>
<feature type="compositionally biased region" description="Basic and acidic residues" evidence="1">
    <location>
        <begin position="318"/>
        <end position="335"/>
    </location>
</feature>
<evidence type="ECO:0000313" key="4">
    <source>
        <dbReference type="EMBL" id="QEU11281.1"/>
    </source>
</evidence>
<feature type="compositionally biased region" description="Basic and acidic residues" evidence="1">
    <location>
        <begin position="419"/>
        <end position="434"/>
    </location>
</feature>
<reference evidence="4 5" key="1">
    <citation type="submission" date="2019-09" db="EMBL/GenBank/DDBJ databases">
        <title>FDA dAtabase for Regulatory Grade micrObial Sequences (FDA-ARGOS): Supporting development and validation of Infectious Disease Dx tests.</title>
        <authorList>
            <person name="Sciortino C."/>
            <person name="Tallon L."/>
            <person name="Sadzewicz L."/>
            <person name="Vavikolanu K."/>
            <person name="Mehta A."/>
            <person name="Aluvathingal J."/>
            <person name="Nadendla S."/>
            <person name="Nandy P."/>
            <person name="Geyer C."/>
            <person name="Yan Y."/>
            <person name="Sichtig H."/>
        </authorList>
    </citation>
    <scope>NUCLEOTIDE SEQUENCE [LARGE SCALE GENOMIC DNA]</scope>
    <source>
        <strain evidence="4 5">FDAARGOS_640</strain>
    </source>
</reference>
<evidence type="ECO:0000259" key="3">
    <source>
        <dbReference type="SMART" id="SM00894"/>
    </source>
</evidence>
<sequence>MGKLAKNRNGIKKGGIAAGSCCGCTGLGVVGLLILGVIGSLAAPTEQSPTPVASSSAASSATPAPSSAEDAHEAGSMSVTPDASPALNSDVNAASVPGENNATVAPAGQQAAPTGTALAQLRTLEVKGRAPKTGYDRESFGWRDDVDRNGCDTRNDILRRDLKNITTKPGTQGCVVLSGRVDSPYSGSSYDFVRNPTNTDIDHVVALSDAWQSGASSWDAQKKIAFANDPLNLLAVESTLNQQKGDGDAATWLPPHKPYRCEYVARQVAVKAKYGLWVKPAEAEAIERVLTACPDMKAFDRSVEPPATDSTTEAKPAPTERPRRAEKPKRADKPRQASKPAPLVREVEREAPKKEAPKKADTKKSAPKTTKKSTPKAEESKKSSSKKKSSGRGGFRNCTEAWEKGAAPVHRGEPGYAPKLDRNNDGVGCEKDPR</sequence>
<dbReference type="InterPro" id="IPR011089">
    <property type="entry name" value="GmrSD_C"/>
</dbReference>
<feature type="compositionally biased region" description="Polar residues" evidence="1">
    <location>
        <begin position="77"/>
        <end position="103"/>
    </location>
</feature>
<feature type="domain" description="Excalibur calcium-binding" evidence="3">
    <location>
        <begin position="394"/>
        <end position="430"/>
    </location>
</feature>
<keyword evidence="2" id="KW-0472">Membrane</keyword>
<keyword evidence="2" id="KW-0812">Transmembrane</keyword>
<keyword evidence="5" id="KW-1185">Reference proteome</keyword>
<feature type="transmembrane region" description="Helical" evidence="2">
    <location>
        <begin position="21"/>
        <end position="43"/>
    </location>
</feature>
<feature type="compositionally biased region" description="Low complexity" evidence="1">
    <location>
        <begin position="48"/>
        <end position="68"/>
    </location>
</feature>
<accession>A0ABX6A4K0</accession>
<dbReference type="InterPro" id="IPR008613">
    <property type="entry name" value="Excalibur_Ca-bd_domain"/>
</dbReference>
<dbReference type="PANTHER" id="PTHR24094:SF15">
    <property type="entry name" value="AMP-DEPENDENT SYNTHETASE_LIGASE DOMAIN-CONTAINING PROTEIN-RELATED"/>
    <property type="match status" value="1"/>
</dbReference>
<name>A0ABX6A4K0_9MICO</name>
<dbReference type="EMBL" id="CP044108">
    <property type="protein sequence ID" value="QEU11281.1"/>
    <property type="molecule type" value="Genomic_DNA"/>
</dbReference>
<dbReference type="Pfam" id="PF07510">
    <property type="entry name" value="GmrSD_C"/>
    <property type="match status" value="1"/>
</dbReference>
<evidence type="ECO:0000313" key="5">
    <source>
        <dbReference type="Proteomes" id="UP000323865"/>
    </source>
</evidence>
<dbReference type="PANTHER" id="PTHR24094">
    <property type="entry name" value="SECRETED PROTEIN"/>
    <property type="match status" value="1"/>
</dbReference>
<dbReference type="Proteomes" id="UP000323865">
    <property type="component" value="Chromosome"/>
</dbReference>
<dbReference type="Pfam" id="PF05901">
    <property type="entry name" value="Excalibur"/>
    <property type="match status" value="1"/>
</dbReference>
<evidence type="ECO:0000256" key="1">
    <source>
        <dbReference type="SAM" id="MobiDB-lite"/>
    </source>
</evidence>
<evidence type="ECO:0000256" key="2">
    <source>
        <dbReference type="SAM" id="Phobius"/>
    </source>
</evidence>
<proteinExistence type="predicted"/>
<protein>
    <submittedName>
        <fullName evidence="4">DUF1524 domain-containing protein</fullName>
    </submittedName>
</protein>
<feature type="region of interest" description="Disordered" evidence="1">
    <location>
        <begin position="45"/>
        <end position="114"/>
    </location>
</feature>
<keyword evidence="2" id="KW-1133">Transmembrane helix</keyword>
<feature type="compositionally biased region" description="Basic residues" evidence="1">
    <location>
        <begin position="365"/>
        <end position="374"/>
    </location>
</feature>
<dbReference type="SMART" id="SM00894">
    <property type="entry name" value="Excalibur"/>
    <property type="match status" value="1"/>
</dbReference>